<proteinExistence type="predicted"/>
<evidence type="ECO:0000313" key="1">
    <source>
        <dbReference type="EMBL" id="CUM77166.1"/>
    </source>
</evidence>
<dbReference type="AlphaFoldDB" id="A0A173RHH1"/>
<name>A0A173RHH1_ANAHA</name>
<dbReference type="Proteomes" id="UP000095598">
    <property type="component" value="Unassembled WGS sequence"/>
</dbReference>
<accession>A0A173RHH1</accession>
<protein>
    <submittedName>
        <fullName evidence="1">Uncharacterized protein</fullName>
    </submittedName>
</protein>
<organism evidence="1 2">
    <name type="scientific">Anaerostipes hadrus</name>
    <dbReference type="NCBI Taxonomy" id="649756"/>
    <lineage>
        <taxon>Bacteria</taxon>
        <taxon>Bacillati</taxon>
        <taxon>Bacillota</taxon>
        <taxon>Clostridia</taxon>
        <taxon>Lachnospirales</taxon>
        <taxon>Lachnospiraceae</taxon>
        <taxon>Anaerostipes</taxon>
    </lineage>
</organism>
<dbReference type="EMBL" id="CYXT01000002">
    <property type="protein sequence ID" value="CUM77166.1"/>
    <property type="molecule type" value="Genomic_DNA"/>
</dbReference>
<gene>
    <name evidence="1" type="ORF">ERS852425_00514</name>
</gene>
<dbReference type="RefSeq" id="WP_055196486.1">
    <property type="nucleotide sequence ID" value="NZ_CYXT01000002.1"/>
</dbReference>
<reference evidence="1 2" key="1">
    <citation type="submission" date="2015-09" db="EMBL/GenBank/DDBJ databases">
        <authorList>
            <consortium name="Pathogen Informatics"/>
        </authorList>
    </citation>
    <scope>NUCLEOTIDE SEQUENCE [LARGE SCALE GENOMIC DNA]</scope>
    <source>
        <strain evidence="1 2">2789STDY5608868</strain>
    </source>
</reference>
<evidence type="ECO:0000313" key="2">
    <source>
        <dbReference type="Proteomes" id="UP000095598"/>
    </source>
</evidence>
<sequence>MTTQTRAQQLKEIEFQTQMLNNLKKWIRNLIILSSIGIILAYWGLGAQSKMPFTVFGVVGVIITIISVILCVVIGLGIKRGKENIDKIIQLIKA</sequence>